<dbReference type="EMBL" id="JACHNB010000001">
    <property type="protein sequence ID" value="MBB4741191.1"/>
    <property type="molecule type" value="Genomic_DNA"/>
</dbReference>
<accession>A0A7W7GZI0</accession>
<evidence type="ECO:0000313" key="2">
    <source>
        <dbReference type="Proteomes" id="UP000546162"/>
    </source>
</evidence>
<sequence length="151" mass="16606">MTMGVLYDYFRAPGPAEVRRHLDENEGSSPAEVFESVDLKMIDPGVALSQVLEFATGRKAPGRERLIWPVGVADDPDYLGPWVTVLADEARDILAAIPAGRVSELAERWTGIEEFSGFLDAEFLSGVLTDLTALAIRAREQGESLYCWCCL</sequence>
<gene>
    <name evidence="1" type="ORF">BJY16_004650</name>
</gene>
<dbReference type="Proteomes" id="UP000546162">
    <property type="component" value="Unassembled WGS sequence"/>
</dbReference>
<keyword evidence="2" id="KW-1185">Reference proteome</keyword>
<organism evidence="1 2">
    <name type="scientific">Actinoplanes octamycinicus</name>
    <dbReference type="NCBI Taxonomy" id="135948"/>
    <lineage>
        <taxon>Bacteria</taxon>
        <taxon>Bacillati</taxon>
        <taxon>Actinomycetota</taxon>
        <taxon>Actinomycetes</taxon>
        <taxon>Micromonosporales</taxon>
        <taxon>Micromonosporaceae</taxon>
        <taxon>Actinoplanes</taxon>
    </lineage>
</organism>
<evidence type="ECO:0000313" key="1">
    <source>
        <dbReference type="EMBL" id="MBB4741191.1"/>
    </source>
</evidence>
<evidence type="ECO:0008006" key="3">
    <source>
        <dbReference type="Google" id="ProtNLM"/>
    </source>
</evidence>
<proteinExistence type="predicted"/>
<comment type="caution">
    <text evidence="1">The sequence shown here is derived from an EMBL/GenBank/DDBJ whole genome shotgun (WGS) entry which is preliminary data.</text>
</comment>
<reference evidence="1 2" key="1">
    <citation type="submission" date="2020-08" db="EMBL/GenBank/DDBJ databases">
        <title>Sequencing the genomes of 1000 actinobacteria strains.</title>
        <authorList>
            <person name="Klenk H.-P."/>
        </authorList>
    </citation>
    <scope>NUCLEOTIDE SEQUENCE [LARGE SCALE GENOMIC DNA]</scope>
    <source>
        <strain evidence="1 2">DSM 45809</strain>
    </source>
</reference>
<protein>
    <recommendedName>
        <fullName evidence="3">DUF1877 family protein</fullName>
    </recommendedName>
</protein>
<name>A0A7W7GZI0_9ACTN</name>
<dbReference type="RefSeq" id="WP_239176766.1">
    <property type="nucleotide sequence ID" value="NZ_BAABFG010000005.1"/>
</dbReference>
<dbReference type="AlphaFoldDB" id="A0A7W7GZI0"/>